<dbReference type="SUPFAM" id="SSF52980">
    <property type="entry name" value="Restriction endonuclease-like"/>
    <property type="match status" value="1"/>
</dbReference>
<dbReference type="GO" id="GO:0003690">
    <property type="term" value="F:double-stranded DNA binding"/>
    <property type="evidence" value="ECO:0007669"/>
    <property type="project" value="UniProtKB-UniRule"/>
</dbReference>
<evidence type="ECO:0000256" key="14">
    <source>
        <dbReference type="PROSITE-ProRule" id="PRU00560"/>
    </source>
</evidence>
<feature type="binding site" evidence="14">
    <location>
        <begin position="23"/>
        <end position="30"/>
    </location>
    <ligand>
        <name>ATP</name>
        <dbReference type="ChEBI" id="CHEBI:30616"/>
    </ligand>
</feature>
<dbReference type="CDD" id="cd17932">
    <property type="entry name" value="DEXQc_UvrD"/>
    <property type="match status" value="1"/>
</dbReference>
<dbReference type="EMBL" id="MLOK01000019">
    <property type="protein sequence ID" value="OIM21915.1"/>
    <property type="molecule type" value="Genomic_DNA"/>
</dbReference>
<evidence type="ECO:0000313" key="17">
    <source>
        <dbReference type="EMBL" id="OIM21915.1"/>
    </source>
</evidence>
<dbReference type="GO" id="GO:0005829">
    <property type="term" value="C:cytosol"/>
    <property type="evidence" value="ECO:0007669"/>
    <property type="project" value="TreeGrafter"/>
</dbReference>
<dbReference type="Pfam" id="PF13361">
    <property type="entry name" value="UvrD_C"/>
    <property type="match status" value="1"/>
</dbReference>
<comment type="similarity">
    <text evidence="13">Belongs to the helicase family. AddA subfamily.</text>
</comment>
<keyword evidence="7 13" id="KW-0067">ATP-binding</keyword>
<evidence type="ECO:0000259" key="15">
    <source>
        <dbReference type="PROSITE" id="PS51198"/>
    </source>
</evidence>
<dbReference type="GO" id="GO:0000724">
    <property type="term" value="P:double-strand break repair via homologous recombination"/>
    <property type="evidence" value="ECO:0007669"/>
    <property type="project" value="UniProtKB-UniRule"/>
</dbReference>
<evidence type="ECO:0000256" key="3">
    <source>
        <dbReference type="ARBA" id="ARBA00022763"/>
    </source>
</evidence>
<dbReference type="InterPro" id="IPR027417">
    <property type="entry name" value="P-loop_NTPase"/>
</dbReference>
<dbReference type="Pfam" id="PF12705">
    <property type="entry name" value="PDDEXK_1"/>
    <property type="match status" value="1"/>
</dbReference>
<dbReference type="Proteomes" id="UP000181728">
    <property type="component" value="Unassembled WGS sequence"/>
</dbReference>
<evidence type="ECO:0000259" key="16">
    <source>
        <dbReference type="PROSITE" id="PS51217"/>
    </source>
</evidence>
<gene>
    <name evidence="13 18" type="primary">addA</name>
    <name evidence="17" type="ORF">ATX59_01550</name>
    <name evidence="18" type="ORF">OENI_0298</name>
</gene>
<dbReference type="EC" id="3.1.-.-" evidence="13"/>
<evidence type="ECO:0000256" key="8">
    <source>
        <dbReference type="ARBA" id="ARBA00023125"/>
    </source>
</evidence>
<evidence type="ECO:0000313" key="18">
    <source>
        <dbReference type="EMBL" id="VDB97294.1"/>
    </source>
</evidence>
<dbReference type="GO" id="GO:0008408">
    <property type="term" value="F:3'-5' exonuclease activity"/>
    <property type="evidence" value="ECO:0007669"/>
    <property type="project" value="UniProtKB-UniRule"/>
</dbReference>
<accession>A0A6N4A8S6</accession>
<keyword evidence="8 13" id="KW-0238">DNA-binding</keyword>
<dbReference type="GO" id="GO:0043138">
    <property type="term" value="F:3'-5' DNA helicase activity"/>
    <property type="evidence" value="ECO:0007669"/>
    <property type="project" value="UniProtKB-UniRule"/>
</dbReference>
<evidence type="ECO:0000256" key="2">
    <source>
        <dbReference type="ARBA" id="ARBA00022741"/>
    </source>
</evidence>
<dbReference type="EMBL" id="LR031358">
    <property type="protein sequence ID" value="VDB97294.1"/>
    <property type="molecule type" value="Genomic_DNA"/>
</dbReference>
<keyword evidence="5 13" id="KW-0347">Helicase</keyword>
<keyword evidence="3 13" id="KW-0227">DNA damage</keyword>
<dbReference type="NCBIfam" id="TIGR02785">
    <property type="entry name" value="addA_Gpos"/>
    <property type="match status" value="1"/>
</dbReference>
<evidence type="ECO:0000256" key="7">
    <source>
        <dbReference type="ARBA" id="ARBA00022840"/>
    </source>
</evidence>
<dbReference type="InterPro" id="IPR038726">
    <property type="entry name" value="PDDEXK_AddAB-type"/>
</dbReference>
<dbReference type="EC" id="5.6.2.4" evidence="13"/>
<comment type="catalytic activity">
    <reaction evidence="12 13">
        <text>ATP + H2O = ADP + phosphate + H(+)</text>
        <dbReference type="Rhea" id="RHEA:13065"/>
        <dbReference type="ChEBI" id="CHEBI:15377"/>
        <dbReference type="ChEBI" id="CHEBI:15378"/>
        <dbReference type="ChEBI" id="CHEBI:30616"/>
        <dbReference type="ChEBI" id="CHEBI:43474"/>
        <dbReference type="ChEBI" id="CHEBI:456216"/>
        <dbReference type="EC" id="5.6.2.4"/>
    </reaction>
</comment>
<organism evidence="17 19">
    <name type="scientific">Oenococcus oeni</name>
    <name type="common">Leuconostoc oenos</name>
    <dbReference type="NCBI Taxonomy" id="1247"/>
    <lineage>
        <taxon>Bacteria</taxon>
        <taxon>Bacillati</taxon>
        <taxon>Bacillota</taxon>
        <taxon>Bacilli</taxon>
        <taxon>Lactobacillales</taxon>
        <taxon>Lactobacillaceae</taxon>
        <taxon>Oenococcus</taxon>
    </lineage>
</organism>
<dbReference type="InterPro" id="IPR014017">
    <property type="entry name" value="DNA_helicase_UvrD-like_C"/>
</dbReference>
<proteinExistence type="inferred from homology"/>
<dbReference type="Gene3D" id="3.90.320.10">
    <property type="match status" value="1"/>
</dbReference>
<dbReference type="InterPro" id="IPR014152">
    <property type="entry name" value="AddA"/>
</dbReference>
<evidence type="ECO:0000313" key="20">
    <source>
        <dbReference type="Proteomes" id="UP000294726"/>
    </source>
</evidence>
<dbReference type="InterPro" id="IPR000212">
    <property type="entry name" value="DNA_helicase_UvrD/REP"/>
</dbReference>
<reference evidence="18 20" key="2">
    <citation type="submission" date="2018-08" db="EMBL/GenBank/DDBJ databases">
        <authorList>
            <person name="Lorentzen P. G. S. M."/>
        </authorList>
    </citation>
    <scope>NUCLEOTIDE SEQUENCE [LARGE SCALE GENOMIC DNA]</scope>
    <source>
        <strain evidence="18 20">CRBO_1381</strain>
    </source>
</reference>
<keyword evidence="2 13" id="KW-0547">Nucleotide-binding</keyword>
<feature type="domain" description="UvrD-like helicase C-terminal" evidence="16">
    <location>
        <begin position="487"/>
        <end position="771"/>
    </location>
</feature>
<dbReference type="AlphaFoldDB" id="A0A6N4A8S6"/>
<comment type="cofactor">
    <cofactor evidence="13">
        <name>Mg(2+)</name>
        <dbReference type="ChEBI" id="CHEBI:18420"/>
    </cofactor>
</comment>
<comment type="catalytic activity">
    <reaction evidence="11 13">
        <text>Couples ATP hydrolysis with the unwinding of duplex DNA by translocating in the 3'-5' direction.</text>
        <dbReference type="EC" id="5.6.2.4"/>
    </reaction>
</comment>
<dbReference type="PROSITE" id="PS51217">
    <property type="entry name" value="UVRD_HELICASE_CTER"/>
    <property type="match status" value="1"/>
</dbReference>
<dbReference type="PANTHER" id="PTHR11070:SF48">
    <property type="entry name" value="ATP-DEPENDENT HELICASE_NUCLEASE SUBUNIT A"/>
    <property type="match status" value="1"/>
</dbReference>
<feature type="domain" description="UvrD-like helicase ATP-binding" evidence="15">
    <location>
        <begin position="2"/>
        <end position="460"/>
    </location>
</feature>
<evidence type="ECO:0000256" key="13">
    <source>
        <dbReference type="HAMAP-Rule" id="MF_01451"/>
    </source>
</evidence>
<keyword evidence="10 13" id="KW-0413">Isomerase</keyword>
<comment type="function">
    <text evidence="13">The heterodimer acts as both an ATP-dependent DNA helicase and an ATP-dependent, dual-direction single-stranded exonuclease. Recognizes the chi site generating a DNA molecule suitable for the initiation of homologous recombination. The AddA nuclease domain is required for chi fragment generation; this subunit has the helicase and 3' -&gt; 5' nuclease activities.</text>
</comment>
<dbReference type="Gene3D" id="3.40.50.300">
    <property type="entry name" value="P-loop containing nucleotide triphosphate hydrolases"/>
    <property type="match status" value="4"/>
</dbReference>
<protein>
    <recommendedName>
        <fullName evidence="13">ATP-dependent helicase/nuclease subunit A</fullName>
        <ecNumber evidence="13">3.1.-.-</ecNumber>
        <ecNumber evidence="13">5.6.2.4</ecNumber>
    </recommendedName>
    <alternativeName>
        <fullName evidence="13">ATP-dependent helicase/nuclease AddA</fullName>
    </alternativeName>
    <alternativeName>
        <fullName evidence="13">DNA 3'-5' helicase AddA</fullName>
    </alternativeName>
</protein>
<evidence type="ECO:0000256" key="6">
    <source>
        <dbReference type="ARBA" id="ARBA00022839"/>
    </source>
</evidence>
<dbReference type="Proteomes" id="UP000294726">
    <property type="component" value="Chromosome"/>
</dbReference>
<sequence length="1186" mass="136190">MNFSKNQRAVIAHIPDHNLLVAASAGSGKTTVLIEHVYQQLLSGKSIDRFLISTFTDAAALEMKNRLEKRIRAGITEEEGQLKRHLQEQLLLLNSAAIGTLDSFSLRIIERYYSVIGLDPRYRMLADQTEKNLLVKDVLDDTFDEMYHDEKFLRLLNNFSSASHDQDLKNLVIKLNTMAETRANPDFWLDSIAENYRLSGGLTKGSFWKELLQPQIVNRASAALYQLLSAKKGVEDLEDYHSYIAYLADAVGLVRGFIEVCSQNNWQQMSDYFVNNSWPKSARKSGKNEQEADYFDNWIKPWIKEAKDSYRSIESDFLFLNESQWLDISEKSLGVVEELIRLTKVFRKKFALKKRELSLLDFSDGEQFAYQILQNQTVREEIQSLFDEVLVDEYQDINDLQENILTDVSNGSNFFMVGDLKQSIYGFRQADPVNFSNKYIQYKEGNGGELIELSENYRSQHNVADFTNAVFRKLMDRKLGGIDYRGDVELKAANRDYPKNLKNVADISIFDIDEESNEDEDFNSRQAQIEIIAAKIQALVGQSEIYDRQSGKMRPLVYRDITILERSHSWENDIQTIFKKYHIPINVAAGNFLQEFEVSIVLSFLKIIDNPHQDIPLVAVLRSPIYGLDENQLAEIRTADMKHDYFSALQAYAKTGQDLDLQKKMAAFLVQLENYREIAADNQIVDLIWQIYNDTNWPEYVAGMVGGSQRQANLHALYQYAQQLSDNHFVGLFSFIRYVEQLMDSVEDFAQAPVDMGQEAVSVMTIHAAKGLEFPIVFLLNLDKQIDNRDSNGAMVVDFDNGIGIDFVHPTSQVKIPTIQKIAVAEKIKEKNWAEEMRLLYVALTRAEQRLYLVGSSKRMSDLIHNWGTPVSIGKKVIAFQDRMRAKSYQSWIGMSLANSGYIKLDKVEGNYSKKDLTFKIESYNAQTIPKIVENKAKIKQNEQEETGIDLARSKKILDYNYPYKIESKLAAYHNVSELKRVFEDPDSLLMPEMNSDRQPQITELPEPKFIGGNDQEQVSSTDKGTATHLILEKIDWKKEIDKDYLQQLIKENIPDQKTRQSIELDRIIWFVNSEFGTEIKKSASTLKREQTFAMLIPAKQIYQQVETSDPVLVHGIIDGYFISDGLITLFDYKTDRFGKDYVSKLKERYSGQLNLYAAALSSIYPNLKVERKVVVGLQGKRLIYL</sequence>
<dbReference type="PROSITE" id="PS51198">
    <property type="entry name" value="UVRD_HELICASE_ATP_BIND"/>
    <property type="match status" value="1"/>
</dbReference>
<name>A0A6N4A8S6_OENOE</name>
<keyword evidence="1 13" id="KW-0540">Nuclease</keyword>
<dbReference type="GO" id="GO:0033202">
    <property type="term" value="C:DNA helicase complex"/>
    <property type="evidence" value="ECO:0007669"/>
    <property type="project" value="TreeGrafter"/>
</dbReference>
<evidence type="ECO:0000313" key="19">
    <source>
        <dbReference type="Proteomes" id="UP000181728"/>
    </source>
</evidence>
<dbReference type="InterPro" id="IPR011335">
    <property type="entry name" value="Restrct_endonuc-II-like"/>
</dbReference>
<evidence type="ECO:0000256" key="12">
    <source>
        <dbReference type="ARBA" id="ARBA00048988"/>
    </source>
</evidence>
<reference evidence="17 19" key="1">
    <citation type="journal article" date="2016" name="BMC Genomics">
        <title>Consensus pan-genome assembly of the specialised wine bacterium Oenococcus oeni.</title>
        <authorList>
            <person name="Sternes P.R."/>
            <person name="Borneman A.R."/>
        </authorList>
    </citation>
    <scope>NUCLEOTIDE SEQUENCE [LARGE SCALE GENOMIC DNA]</scope>
    <source>
        <strain evidence="17 19">AWRIB661</strain>
    </source>
</reference>
<evidence type="ECO:0000256" key="11">
    <source>
        <dbReference type="ARBA" id="ARBA00034617"/>
    </source>
</evidence>
<dbReference type="Pfam" id="PF00580">
    <property type="entry name" value="UvrD-helicase"/>
    <property type="match status" value="1"/>
</dbReference>
<keyword evidence="6 13" id="KW-0269">Exonuclease</keyword>
<dbReference type="HAMAP" id="MF_01451">
    <property type="entry name" value="AddA"/>
    <property type="match status" value="1"/>
</dbReference>
<evidence type="ECO:0000256" key="5">
    <source>
        <dbReference type="ARBA" id="ARBA00022806"/>
    </source>
</evidence>
<dbReference type="GO" id="GO:0005524">
    <property type="term" value="F:ATP binding"/>
    <property type="evidence" value="ECO:0007669"/>
    <property type="project" value="UniProtKB-UniRule"/>
</dbReference>
<evidence type="ECO:0000256" key="1">
    <source>
        <dbReference type="ARBA" id="ARBA00022722"/>
    </source>
</evidence>
<keyword evidence="4 13" id="KW-0378">Hydrolase</keyword>
<keyword evidence="9 13" id="KW-0234">DNA repair</keyword>
<comment type="subunit">
    <text evidence="13">Heterodimer of AddA and AddB/RexB.</text>
</comment>
<evidence type="ECO:0000256" key="4">
    <source>
        <dbReference type="ARBA" id="ARBA00022801"/>
    </source>
</evidence>
<dbReference type="SUPFAM" id="SSF52540">
    <property type="entry name" value="P-loop containing nucleoside triphosphate hydrolases"/>
    <property type="match status" value="1"/>
</dbReference>
<dbReference type="InterPro" id="IPR011604">
    <property type="entry name" value="PDDEXK-like_dom_sf"/>
</dbReference>
<evidence type="ECO:0000256" key="9">
    <source>
        <dbReference type="ARBA" id="ARBA00023204"/>
    </source>
</evidence>
<dbReference type="Gene3D" id="1.10.486.10">
    <property type="entry name" value="PCRA, domain 4"/>
    <property type="match status" value="1"/>
</dbReference>
<dbReference type="InterPro" id="IPR014016">
    <property type="entry name" value="UvrD-like_ATP-bd"/>
</dbReference>
<dbReference type="PANTHER" id="PTHR11070">
    <property type="entry name" value="UVRD / RECB / PCRA DNA HELICASE FAMILY MEMBER"/>
    <property type="match status" value="1"/>
</dbReference>
<dbReference type="RefSeq" id="WP_071448845.1">
    <property type="nucleotide sequence ID" value="NZ_LR031358.1"/>
</dbReference>
<evidence type="ECO:0000256" key="10">
    <source>
        <dbReference type="ARBA" id="ARBA00023235"/>
    </source>
</evidence>